<dbReference type="SUPFAM" id="SSF47384">
    <property type="entry name" value="Homodimeric domain of signal transducing histidine kinase"/>
    <property type="match status" value="1"/>
</dbReference>
<reference evidence="13 14" key="1">
    <citation type="submission" date="2020-08" db="EMBL/GenBank/DDBJ databases">
        <title>Stenotrophomonas tumulicola JCM 30961.</title>
        <authorList>
            <person name="Deng Y."/>
        </authorList>
    </citation>
    <scope>NUCLEOTIDE SEQUENCE [LARGE SCALE GENOMIC DNA]</scope>
    <source>
        <strain evidence="13 14">JCM 30961</strain>
    </source>
</reference>
<dbReference type="RefSeq" id="WP_182339980.1">
    <property type="nucleotide sequence ID" value="NZ_JACGXS010000007.1"/>
</dbReference>
<dbReference type="EMBL" id="JACGXS010000007">
    <property type="protein sequence ID" value="MBA8682846.1"/>
    <property type="molecule type" value="Genomic_DNA"/>
</dbReference>
<sequence length="428" mass="47075">MSHPVHRLRRRLMLAFSGFALLVATVFGLYALAFMYVVEDSVFNAALQREAQRQLAAHAAQGWVTPLDPSMRVYRDPADLPADMRATFQREPWRSEFPGSDGRHYHVHRLLPAAPASPAWLVAEVSGQLVVRPIRDHVVMVLLVSGAAMVLLAVLLGGWMARRSTRSLYRLVDQVEGLSARYLPPDLSKDFENDEIGVLARALDRLSARITDFVEREHAFTRDASHELRTPLAVISSAAGQLLGEDGLSTRGRQHLQHIRLSALQLQQAVVTLLALAREDDQAQAAVPCRLAPLLERVIVDYAPLLEERPVQVRMEVGEDATLRAEESALQLVLANLVGNAFAHTRDGHVQLCMRGPALVIRNSADASEILQRWPRPRPFDKGADSQGDGLGLSIVRRLCDQQGLSLDIHAEPGSTVAVLGNHAPGNA</sequence>
<keyword evidence="4" id="KW-0597">Phosphoprotein</keyword>
<dbReference type="SUPFAM" id="SSF55874">
    <property type="entry name" value="ATPase domain of HSP90 chaperone/DNA topoisomerase II/histidine kinase"/>
    <property type="match status" value="1"/>
</dbReference>
<comment type="subcellular location">
    <subcellularLocation>
        <location evidence="2">Membrane</location>
    </subcellularLocation>
</comment>
<keyword evidence="9" id="KW-0902">Two-component regulatory system</keyword>
<accession>A0A7W3FP61</accession>
<dbReference type="InterPro" id="IPR003594">
    <property type="entry name" value="HATPase_dom"/>
</dbReference>
<evidence type="ECO:0000256" key="10">
    <source>
        <dbReference type="SAM" id="Phobius"/>
    </source>
</evidence>
<dbReference type="Gene3D" id="1.10.287.130">
    <property type="match status" value="1"/>
</dbReference>
<dbReference type="Proteomes" id="UP000547058">
    <property type="component" value="Unassembled WGS sequence"/>
</dbReference>
<dbReference type="InterPro" id="IPR005467">
    <property type="entry name" value="His_kinase_dom"/>
</dbReference>
<dbReference type="CDD" id="cd00082">
    <property type="entry name" value="HisKA"/>
    <property type="match status" value="1"/>
</dbReference>
<dbReference type="InterPro" id="IPR036890">
    <property type="entry name" value="HATPase_C_sf"/>
</dbReference>
<dbReference type="InterPro" id="IPR003661">
    <property type="entry name" value="HisK_dim/P_dom"/>
</dbReference>
<dbReference type="InterPro" id="IPR036097">
    <property type="entry name" value="HisK_dim/P_sf"/>
</dbReference>
<feature type="domain" description="HAMP" evidence="12">
    <location>
        <begin position="162"/>
        <end position="215"/>
    </location>
</feature>
<keyword evidence="10" id="KW-0472">Membrane</keyword>
<dbReference type="PANTHER" id="PTHR45436">
    <property type="entry name" value="SENSOR HISTIDINE KINASE YKOH"/>
    <property type="match status" value="1"/>
</dbReference>
<dbReference type="Gene3D" id="6.10.340.10">
    <property type="match status" value="1"/>
</dbReference>
<dbReference type="SMART" id="SM00388">
    <property type="entry name" value="HisKA"/>
    <property type="match status" value="1"/>
</dbReference>
<evidence type="ECO:0000256" key="1">
    <source>
        <dbReference type="ARBA" id="ARBA00000085"/>
    </source>
</evidence>
<dbReference type="PANTHER" id="PTHR45436:SF16">
    <property type="entry name" value="HISTIDINE KINASE"/>
    <property type="match status" value="1"/>
</dbReference>
<dbReference type="EC" id="2.7.13.3" evidence="3"/>
<dbReference type="PROSITE" id="PS50885">
    <property type="entry name" value="HAMP"/>
    <property type="match status" value="1"/>
</dbReference>
<evidence type="ECO:0000256" key="9">
    <source>
        <dbReference type="ARBA" id="ARBA00023012"/>
    </source>
</evidence>
<evidence type="ECO:0000256" key="4">
    <source>
        <dbReference type="ARBA" id="ARBA00022553"/>
    </source>
</evidence>
<feature type="transmembrane region" description="Helical" evidence="10">
    <location>
        <begin position="138"/>
        <end position="161"/>
    </location>
</feature>
<evidence type="ECO:0000256" key="5">
    <source>
        <dbReference type="ARBA" id="ARBA00022679"/>
    </source>
</evidence>
<dbReference type="Pfam" id="PF02518">
    <property type="entry name" value="HATPase_c"/>
    <property type="match status" value="1"/>
</dbReference>
<evidence type="ECO:0000259" key="11">
    <source>
        <dbReference type="PROSITE" id="PS50109"/>
    </source>
</evidence>
<comment type="catalytic activity">
    <reaction evidence="1">
        <text>ATP + protein L-histidine = ADP + protein N-phospho-L-histidine.</text>
        <dbReference type="EC" id="2.7.13.3"/>
    </reaction>
</comment>
<organism evidence="13 14">
    <name type="scientific">Stenotrophomonas tumulicola</name>
    <dbReference type="NCBI Taxonomy" id="1685415"/>
    <lineage>
        <taxon>Bacteria</taxon>
        <taxon>Pseudomonadati</taxon>
        <taxon>Pseudomonadota</taxon>
        <taxon>Gammaproteobacteria</taxon>
        <taxon>Lysobacterales</taxon>
        <taxon>Lysobacteraceae</taxon>
        <taxon>Stenotrophomonas</taxon>
    </lineage>
</organism>
<dbReference type="InterPro" id="IPR003660">
    <property type="entry name" value="HAMP_dom"/>
</dbReference>
<dbReference type="AlphaFoldDB" id="A0A7W3FP61"/>
<dbReference type="GO" id="GO:0005886">
    <property type="term" value="C:plasma membrane"/>
    <property type="evidence" value="ECO:0007669"/>
    <property type="project" value="TreeGrafter"/>
</dbReference>
<evidence type="ECO:0000256" key="3">
    <source>
        <dbReference type="ARBA" id="ARBA00012438"/>
    </source>
</evidence>
<evidence type="ECO:0000256" key="2">
    <source>
        <dbReference type="ARBA" id="ARBA00004370"/>
    </source>
</evidence>
<keyword evidence="6 10" id="KW-0812">Transmembrane</keyword>
<keyword evidence="7 13" id="KW-0418">Kinase</keyword>
<name>A0A7W3FP61_9GAMM</name>
<dbReference type="SMART" id="SM00387">
    <property type="entry name" value="HATPase_c"/>
    <property type="match status" value="1"/>
</dbReference>
<evidence type="ECO:0000313" key="13">
    <source>
        <dbReference type="EMBL" id="MBA8682846.1"/>
    </source>
</evidence>
<keyword evidence="5" id="KW-0808">Transferase</keyword>
<dbReference type="InterPro" id="IPR050428">
    <property type="entry name" value="TCS_sensor_his_kinase"/>
</dbReference>
<proteinExistence type="predicted"/>
<dbReference type="Gene3D" id="3.30.565.10">
    <property type="entry name" value="Histidine kinase-like ATPase, C-terminal domain"/>
    <property type="match status" value="1"/>
</dbReference>
<evidence type="ECO:0000256" key="8">
    <source>
        <dbReference type="ARBA" id="ARBA00022989"/>
    </source>
</evidence>
<feature type="transmembrane region" description="Helical" evidence="10">
    <location>
        <begin position="12"/>
        <end position="38"/>
    </location>
</feature>
<feature type="domain" description="Histidine kinase" evidence="11">
    <location>
        <begin position="223"/>
        <end position="419"/>
    </location>
</feature>
<dbReference type="PROSITE" id="PS50109">
    <property type="entry name" value="HIS_KIN"/>
    <property type="match status" value="1"/>
</dbReference>
<protein>
    <recommendedName>
        <fullName evidence="3">histidine kinase</fullName>
        <ecNumber evidence="3">2.7.13.3</ecNumber>
    </recommendedName>
</protein>
<dbReference type="Pfam" id="PF00512">
    <property type="entry name" value="HisKA"/>
    <property type="match status" value="1"/>
</dbReference>
<evidence type="ECO:0000259" key="12">
    <source>
        <dbReference type="PROSITE" id="PS50885"/>
    </source>
</evidence>
<evidence type="ECO:0000256" key="6">
    <source>
        <dbReference type="ARBA" id="ARBA00022692"/>
    </source>
</evidence>
<evidence type="ECO:0000256" key="7">
    <source>
        <dbReference type="ARBA" id="ARBA00022777"/>
    </source>
</evidence>
<comment type="caution">
    <text evidence="13">The sequence shown here is derived from an EMBL/GenBank/DDBJ whole genome shotgun (WGS) entry which is preliminary data.</text>
</comment>
<keyword evidence="8 10" id="KW-1133">Transmembrane helix</keyword>
<dbReference type="GO" id="GO:0000155">
    <property type="term" value="F:phosphorelay sensor kinase activity"/>
    <property type="evidence" value="ECO:0007669"/>
    <property type="project" value="InterPro"/>
</dbReference>
<gene>
    <name evidence="13" type="ORF">H4O11_13665</name>
</gene>
<evidence type="ECO:0000313" key="14">
    <source>
        <dbReference type="Proteomes" id="UP000547058"/>
    </source>
</evidence>
<keyword evidence="14" id="KW-1185">Reference proteome</keyword>